<dbReference type="Pfam" id="PF08044">
    <property type="entry name" value="DUF1707"/>
    <property type="match status" value="1"/>
</dbReference>
<feature type="region of interest" description="Disordered" evidence="1">
    <location>
        <begin position="1"/>
        <end position="25"/>
    </location>
</feature>
<dbReference type="STRING" id="1550231.SAMN05660662_1548"/>
<dbReference type="Proteomes" id="UP000199406">
    <property type="component" value="Unassembled WGS sequence"/>
</dbReference>
<sequence>MSDDARLPAVPAPGDAGAPGVRASDSDREALVARLQTALAEGRIDLDEFGQRAGAAYAAVTTDELARLVSDLPAGAPAEIVGTRAPEQQTSVFGDITLAGPSVPLRVSTVFGDVRMDLRGLRTDADRLDLYLTTYFGDVDVIVAEGVDAEIQGRTVFGDRKVDLAPVPRVSGTPRVVVHARTVFGDLKLRSLAPGESASRWRQVMDRLAQRRL</sequence>
<dbReference type="EMBL" id="FNBT01000002">
    <property type="protein sequence ID" value="SDF25047.1"/>
    <property type="molecule type" value="Genomic_DNA"/>
</dbReference>
<evidence type="ECO:0000313" key="4">
    <source>
        <dbReference type="Proteomes" id="UP000199406"/>
    </source>
</evidence>
<evidence type="ECO:0000259" key="2">
    <source>
        <dbReference type="Pfam" id="PF08044"/>
    </source>
</evidence>
<protein>
    <recommendedName>
        <fullName evidence="2">DUF1707 domain-containing protein</fullName>
    </recommendedName>
</protein>
<feature type="compositionally biased region" description="Low complexity" evidence="1">
    <location>
        <begin position="8"/>
        <end position="21"/>
    </location>
</feature>
<dbReference type="PANTHER" id="PTHR40763:SF5">
    <property type="entry name" value="MEMBRANE PROTEIN"/>
    <property type="match status" value="1"/>
</dbReference>
<evidence type="ECO:0000313" key="3">
    <source>
        <dbReference type="EMBL" id="SDF25047.1"/>
    </source>
</evidence>
<feature type="domain" description="DUF1707" evidence="2">
    <location>
        <begin position="21"/>
        <end position="73"/>
    </location>
</feature>
<evidence type="ECO:0000256" key="1">
    <source>
        <dbReference type="SAM" id="MobiDB-lite"/>
    </source>
</evidence>
<dbReference type="RefSeq" id="WP_091764607.1">
    <property type="nucleotide sequence ID" value="NZ_FNBT01000002.1"/>
</dbReference>
<reference evidence="4" key="1">
    <citation type="submission" date="2016-10" db="EMBL/GenBank/DDBJ databases">
        <authorList>
            <person name="Varghese N."/>
            <person name="Submissions S."/>
        </authorList>
    </citation>
    <scope>NUCLEOTIDE SEQUENCE [LARGE SCALE GENOMIC DNA]</scope>
    <source>
        <strain evidence="4">DSM 44268</strain>
    </source>
</reference>
<organism evidence="3 4">
    <name type="scientific">Blastococcus aurantiacus</name>
    <dbReference type="NCBI Taxonomy" id="1550231"/>
    <lineage>
        <taxon>Bacteria</taxon>
        <taxon>Bacillati</taxon>
        <taxon>Actinomycetota</taxon>
        <taxon>Actinomycetes</taxon>
        <taxon>Geodermatophilales</taxon>
        <taxon>Geodermatophilaceae</taxon>
        <taxon>Blastococcus</taxon>
    </lineage>
</organism>
<dbReference type="OrthoDB" id="3625082at2"/>
<dbReference type="AlphaFoldDB" id="A0A1G7JJC3"/>
<name>A0A1G7JJC3_9ACTN</name>
<gene>
    <name evidence="3" type="ORF">SAMN05660662_1548</name>
</gene>
<dbReference type="PANTHER" id="PTHR40763">
    <property type="entry name" value="MEMBRANE PROTEIN-RELATED"/>
    <property type="match status" value="1"/>
</dbReference>
<proteinExistence type="predicted"/>
<keyword evidence="4" id="KW-1185">Reference proteome</keyword>
<accession>A0A1G7JJC3</accession>
<dbReference type="InterPro" id="IPR012551">
    <property type="entry name" value="DUF1707_SHOCT-like"/>
</dbReference>